<sequence length="112" mass="12044">MQRDSAGTFREDFSQEEASQELLDSSQICAQWKQQNINELPGEVTVIRSVSRQPAEGETFSPASFPGAPDPADQIIASVTAAMPGIMDGACASVRGSSRDEHESDNELQTTV</sequence>
<comment type="caution">
    <text evidence="2">The sequence shown here is derived from an EMBL/GenBank/DDBJ whole genome shotgun (WGS) entry which is preliminary data.</text>
</comment>
<evidence type="ECO:0000256" key="1">
    <source>
        <dbReference type="SAM" id="MobiDB-lite"/>
    </source>
</evidence>
<dbReference type="Proteomes" id="UP001187415">
    <property type="component" value="Unassembled WGS sequence"/>
</dbReference>
<protein>
    <submittedName>
        <fullName evidence="2">Uncharacterized protein</fullName>
    </submittedName>
</protein>
<accession>A0AA88MX36</accession>
<dbReference type="AlphaFoldDB" id="A0AA88MX36"/>
<evidence type="ECO:0000313" key="3">
    <source>
        <dbReference type="Proteomes" id="UP001187415"/>
    </source>
</evidence>
<dbReference type="EMBL" id="JAUPFM010000007">
    <property type="protein sequence ID" value="KAK2846527.1"/>
    <property type="molecule type" value="Genomic_DNA"/>
</dbReference>
<gene>
    <name evidence="2" type="ORF">Q5P01_009526</name>
</gene>
<keyword evidence="3" id="KW-1185">Reference proteome</keyword>
<proteinExistence type="predicted"/>
<feature type="region of interest" description="Disordered" evidence="1">
    <location>
        <begin position="1"/>
        <end position="20"/>
    </location>
</feature>
<feature type="region of interest" description="Disordered" evidence="1">
    <location>
        <begin position="91"/>
        <end position="112"/>
    </location>
</feature>
<feature type="region of interest" description="Disordered" evidence="1">
    <location>
        <begin position="52"/>
        <end position="71"/>
    </location>
</feature>
<reference evidence="2" key="1">
    <citation type="submission" date="2023-07" db="EMBL/GenBank/DDBJ databases">
        <title>Chromosome-level Genome Assembly of Striped Snakehead (Channa striata).</title>
        <authorList>
            <person name="Liu H."/>
        </authorList>
    </citation>
    <scope>NUCLEOTIDE SEQUENCE</scope>
    <source>
        <strain evidence="2">Gz</strain>
        <tissue evidence="2">Muscle</tissue>
    </source>
</reference>
<evidence type="ECO:0000313" key="2">
    <source>
        <dbReference type="EMBL" id="KAK2846527.1"/>
    </source>
</evidence>
<feature type="compositionally biased region" description="Basic and acidic residues" evidence="1">
    <location>
        <begin position="1"/>
        <end position="13"/>
    </location>
</feature>
<organism evidence="2 3">
    <name type="scientific">Channa striata</name>
    <name type="common">Snakehead murrel</name>
    <name type="synonym">Ophicephalus striatus</name>
    <dbReference type="NCBI Taxonomy" id="64152"/>
    <lineage>
        <taxon>Eukaryota</taxon>
        <taxon>Metazoa</taxon>
        <taxon>Chordata</taxon>
        <taxon>Craniata</taxon>
        <taxon>Vertebrata</taxon>
        <taxon>Euteleostomi</taxon>
        <taxon>Actinopterygii</taxon>
        <taxon>Neopterygii</taxon>
        <taxon>Teleostei</taxon>
        <taxon>Neoteleostei</taxon>
        <taxon>Acanthomorphata</taxon>
        <taxon>Anabantaria</taxon>
        <taxon>Anabantiformes</taxon>
        <taxon>Channoidei</taxon>
        <taxon>Channidae</taxon>
        <taxon>Channa</taxon>
    </lineage>
</organism>
<name>A0AA88MX36_CHASR</name>